<dbReference type="AlphaFoldDB" id="A0A1C7MAY9"/>
<name>A0A1C7MAY9_GRIFR</name>
<dbReference type="EMBL" id="LUGG01000006">
    <property type="protein sequence ID" value="OBZ73757.1"/>
    <property type="molecule type" value="Genomic_DNA"/>
</dbReference>
<dbReference type="Proteomes" id="UP000092993">
    <property type="component" value="Unassembled WGS sequence"/>
</dbReference>
<organism evidence="1 2">
    <name type="scientific">Grifola frondosa</name>
    <name type="common">Maitake</name>
    <name type="synonym">Polyporus frondosus</name>
    <dbReference type="NCBI Taxonomy" id="5627"/>
    <lineage>
        <taxon>Eukaryota</taxon>
        <taxon>Fungi</taxon>
        <taxon>Dikarya</taxon>
        <taxon>Basidiomycota</taxon>
        <taxon>Agaricomycotina</taxon>
        <taxon>Agaricomycetes</taxon>
        <taxon>Polyporales</taxon>
        <taxon>Grifolaceae</taxon>
        <taxon>Grifola</taxon>
    </lineage>
</organism>
<accession>A0A1C7MAY9</accession>
<proteinExistence type="predicted"/>
<evidence type="ECO:0000313" key="2">
    <source>
        <dbReference type="Proteomes" id="UP000092993"/>
    </source>
</evidence>
<protein>
    <submittedName>
        <fullName evidence="1">Uncharacterized protein</fullName>
    </submittedName>
</protein>
<gene>
    <name evidence="1" type="ORF">A0H81_06366</name>
</gene>
<comment type="caution">
    <text evidence="1">The sequence shown here is derived from an EMBL/GenBank/DDBJ whole genome shotgun (WGS) entry which is preliminary data.</text>
</comment>
<keyword evidence="2" id="KW-1185">Reference proteome</keyword>
<evidence type="ECO:0000313" key="1">
    <source>
        <dbReference type="EMBL" id="OBZ73757.1"/>
    </source>
</evidence>
<reference evidence="1 2" key="1">
    <citation type="submission" date="2016-03" db="EMBL/GenBank/DDBJ databases">
        <title>Whole genome sequencing of Grifola frondosa 9006-11.</title>
        <authorList>
            <person name="Min B."/>
            <person name="Park H."/>
            <person name="Kim J.-G."/>
            <person name="Cho H."/>
            <person name="Oh Y.-L."/>
            <person name="Kong W.-S."/>
            <person name="Choi I.-G."/>
        </authorList>
    </citation>
    <scope>NUCLEOTIDE SEQUENCE [LARGE SCALE GENOMIC DNA]</scope>
    <source>
        <strain evidence="1 2">9006-11</strain>
    </source>
</reference>
<sequence length="73" mass="8549">MMTSFMISISSTIYPLLRAFHELAVHSLRYDCRVCDLIGIILSTEGRDRRLIAGFSCHKICPHDQRRFHSLRR</sequence>